<proteinExistence type="inferred from homology"/>
<dbReference type="Pfam" id="PF00106">
    <property type="entry name" value="adh_short"/>
    <property type="match status" value="1"/>
</dbReference>
<comment type="similarity">
    <text evidence="1 3">Belongs to the short-chain dehydrogenases/reductases (SDR) family.</text>
</comment>
<dbReference type="SUPFAM" id="SSF51735">
    <property type="entry name" value="NAD(P)-binding Rossmann-fold domains"/>
    <property type="match status" value="1"/>
</dbReference>
<dbReference type="Proteomes" id="UP000319732">
    <property type="component" value="Unassembled WGS sequence"/>
</dbReference>
<dbReference type="Gene3D" id="3.40.50.720">
    <property type="entry name" value="NAD(P)-binding Rossmann-like Domain"/>
    <property type="match status" value="1"/>
</dbReference>
<dbReference type="PRINTS" id="PR00081">
    <property type="entry name" value="GDHRDH"/>
</dbReference>
<dbReference type="PANTHER" id="PTHR44196">
    <property type="entry name" value="DEHYDROGENASE/REDUCTASE SDR FAMILY MEMBER 7B"/>
    <property type="match status" value="1"/>
</dbReference>
<name>A0A545TS81_9GAMM</name>
<reference evidence="4 5" key="1">
    <citation type="submission" date="2019-06" db="EMBL/GenBank/DDBJ databases">
        <title>Whole genome sequence for Cellvibrionaceae sp. R142.</title>
        <authorList>
            <person name="Wang G."/>
        </authorList>
    </citation>
    <scope>NUCLEOTIDE SEQUENCE [LARGE SCALE GENOMIC DNA]</scope>
    <source>
        <strain evidence="4 5">R142</strain>
    </source>
</reference>
<dbReference type="AlphaFoldDB" id="A0A545TS81"/>
<dbReference type="GO" id="GO:0016491">
    <property type="term" value="F:oxidoreductase activity"/>
    <property type="evidence" value="ECO:0007669"/>
    <property type="project" value="UniProtKB-KW"/>
</dbReference>
<protein>
    <submittedName>
        <fullName evidence="4">SDR family NAD(P)-dependent oxidoreductase</fullName>
    </submittedName>
</protein>
<organism evidence="4 5">
    <name type="scientific">Exilibacterium tricleocarpae</name>
    <dbReference type="NCBI Taxonomy" id="2591008"/>
    <lineage>
        <taxon>Bacteria</taxon>
        <taxon>Pseudomonadati</taxon>
        <taxon>Pseudomonadota</taxon>
        <taxon>Gammaproteobacteria</taxon>
        <taxon>Cellvibrionales</taxon>
        <taxon>Cellvibrionaceae</taxon>
        <taxon>Exilibacterium</taxon>
    </lineage>
</organism>
<dbReference type="PANTHER" id="PTHR44196:SF1">
    <property type="entry name" value="DEHYDROGENASE_REDUCTASE SDR FAMILY MEMBER 7B"/>
    <property type="match status" value="1"/>
</dbReference>
<evidence type="ECO:0000313" key="5">
    <source>
        <dbReference type="Proteomes" id="UP000319732"/>
    </source>
</evidence>
<dbReference type="PRINTS" id="PR00080">
    <property type="entry name" value="SDRFAMILY"/>
</dbReference>
<keyword evidence="2" id="KW-0560">Oxidoreductase</keyword>
<evidence type="ECO:0000313" key="4">
    <source>
        <dbReference type="EMBL" id="TQV80072.1"/>
    </source>
</evidence>
<gene>
    <name evidence="4" type="ORF">FKG94_10400</name>
</gene>
<comment type="caution">
    <text evidence="4">The sequence shown here is derived from an EMBL/GenBank/DDBJ whole genome shotgun (WGS) entry which is preliminary data.</text>
</comment>
<dbReference type="PROSITE" id="PS00061">
    <property type="entry name" value="ADH_SHORT"/>
    <property type="match status" value="1"/>
</dbReference>
<sequence length="256" mass="27400">MASVSGANIWITGASSGIGRALALQLAEAGNTVFASGRNEAALAGLCAQNPQRLVALACDVSDDNGMEEAGRRLRSMTDSLDMVILNAGTCEYVDNAELDNALFRRVFAVNLFGVVNTLTVAKPLLQKAQRRGHIVGIGSLSTVVGLPRAEAYGASKAAMQYLLDSLRVDLAHEKIDVTVVRPGFVETPMTAANDFPMPFAMDAERAATIILRGIAGRQRVVEFPLRLSWSLKLAALCSGLWYRVAAPRLNRANKL</sequence>
<dbReference type="InterPro" id="IPR020904">
    <property type="entry name" value="Sc_DH/Rdtase_CS"/>
</dbReference>
<dbReference type="EMBL" id="VHSG01000010">
    <property type="protein sequence ID" value="TQV80072.1"/>
    <property type="molecule type" value="Genomic_DNA"/>
</dbReference>
<dbReference type="OrthoDB" id="335726at2"/>
<dbReference type="InterPro" id="IPR036291">
    <property type="entry name" value="NAD(P)-bd_dom_sf"/>
</dbReference>
<dbReference type="InterPro" id="IPR002347">
    <property type="entry name" value="SDR_fam"/>
</dbReference>
<accession>A0A545TS81</accession>
<dbReference type="RefSeq" id="WP_142904171.1">
    <property type="nucleotide sequence ID" value="NZ_ML660092.1"/>
</dbReference>
<keyword evidence="5" id="KW-1185">Reference proteome</keyword>
<evidence type="ECO:0000256" key="1">
    <source>
        <dbReference type="ARBA" id="ARBA00006484"/>
    </source>
</evidence>
<dbReference type="GO" id="GO:0016020">
    <property type="term" value="C:membrane"/>
    <property type="evidence" value="ECO:0007669"/>
    <property type="project" value="TreeGrafter"/>
</dbReference>
<evidence type="ECO:0000256" key="2">
    <source>
        <dbReference type="ARBA" id="ARBA00023002"/>
    </source>
</evidence>
<evidence type="ECO:0000256" key="3">
    <source>
        <dbReference type="RuleBase" id="RU000363"/>
    </source>
</evidence>